<reference evidence="8" key="1">
    <citation type="journal article" date="2010" name="Nat. Biotechnol.">
        <title>Draft genome sequence of the oilseed species Ricinus communis.</title>
        <authorList>
            <person name="Chan A.P."/>
            <person name="Crabtree J."/>
            <person name="Zhao Q."/>
            <person name="Lorenzi H."/>
            <person name="Orvis J."/>
            <person name="Puiu D."/>
            <person name="Melake-Berhan A."/>
            <person name="Jones K.M."/>
            <person name="Redman J."/>
            <person name="Chen G."/>
            <person name="Cahoon E.B."/>
            <person name="Gedil M."/>
            <person name="Stanke M."/>
            <person name="Haas B.J."/>
            <person name="Wortman J.R."/>
            <person name="Fraser-Liggett C.M."/>
            <person name="Ravel J."/>
            <person name="Rabinowicz P.D."/>
        </authorList>
    </citation>
    <scope>NUCLEOTIDE SEQUENCE [LARGE SCALE GENOMIC DNA]</scope>
    <source>
        <strain evidence="8">cv. Hale</strain>
    </source>
</reference>
<evidence type="ECO:0000313" key="8">
    <source>
        <dbReference type="Proteomes" id="UP000008311"/>
    </source>
</evidence>
<dbReference type="SUPFAM" id="SSF48264">
    <property type="entry name" value="Cytochrome P450"/>
    <property type="match status" value="1"/>
</dbReference>
<accession>B9RHY1</accession>
<evidence type="ECO:0000256" key="4">
    <source>
        <dbReference type="ARBA" id="ARBA00022723"/>
    </source>
</evidence>
<dbReference type="GO" id="GO:0016705">
    <property type="term" value="F:oxidoreductase activity, acting on paired donors, with incorporation or reduction of molecular oxygen"/>
    <property type="evidence" value="ECO:0007669"/>
    <property type="project" value="InterPro"/>
</dbReference>
<evidence type="ECO:0000256" key="1">
    <source>
        <dbReference type="ARBA" id="ARBA00001971"/>
    </source>
</evidence>
<dbReference type="GO" id="GO:0004497">
    <property type="term" value="F:monooxygenase activity"/>
    <property type="evidence" value="ECO:0007669"/>
    <property type="project" value="InterPro"/>
</dbReference>
<organism evidence="7 8">
    <name type="scientific">Ricinus communis</name>
    <name type="common">Castor bean</name>
    <dbReference type="NCBI Taxonomy" id="3988"/>
    <lineage>
        <taxon>Eukaryota</taxon>
        <taxon>Viridiplantae</taxon>
        <taxon>Streptophyta</taxon>
        <taxon>Embryophyta</taxon>
        <taxon>Tracheophyta</taxon>
        <taxon>Spermatophyta</taxon>
        <taxon>Magnoliopsida</taxon>
        <taxon>eudicotyledons</taxon>
        <taxon>Gunneridae</taxon>
        <taxon>Pentapetalae</taxon>
        <taxon>rosids</taxon>
        <taxon>fabids</taxon>
        <taxon>Malpighiales</taxon>
        <taxon>Euphorbiaceae</taxon>
        <taxon>Acalyphoideae</taxon>
        <taxon>Acalypheae</taxon>
        <taxon>Ricinus</taxon>
    </lineage>
</organism>
<dbReference type="EMBL" id="EQ973781">
    <property type="protein sequence ID" value="EEF48753.1"/>
    <property type="molecule type" value="Genomic_DNA"/>
</dbReference>
<keyword evidence="3" id="KW-0349">Heme</keyword>
<dbReference type="eggNOG" id="KOG0156">
    <property type="taxonomic scope" value="Eukaryota"/>
</dbReference>
<keyword evidence="5" id="KW-0560">Oxidoreductase</keyword>
<keyword evidence="8" id="KW-1185">Reference proteome</keyword>
<dbReference type="GO" id="GO:0020037">
    <property type="term" value="F:heme binding"/>
    <property type="evidence" value="ECO:0007669"/>
    <property type="project" value="InterPro"/>
</dbReference>
<dbReference type="STRING" id="3988.B9RHY1"/>
<evidence type="ECO:0000256" key="2">
    <source>
        <dbReference type="ARBA" id="ARBA00010617"/>
    </source>
</evidence>
<dbReference type="PANTHER" id="PTHR47950">
    <property type="entry name" value="CYTOCHROME P450, FAMILY 76, SUBFAMILY C, POLYPEPTIDE 5-RELATED"/>
    <property type="match status" value="1"/>
</dbReference>
<comment type="cofactor">
    <cofactor evidence="1">
        <name>heme</name>
        <dbReference type="ChEBI" id="CHEBI:30413"/>
    </cofactor>
</comment>
<comment type="similarity">
    <text evidence="2">Belongs to the cytochrome P450 family.</text>
</comment>
<evidence type="ECO:0000256" key="3">
    <source>
        <dbReference type="ARBA" id="ARBA00022617"/>
    </source>
</evidence>
<keyword evidence="4" id="KW-0479">Metal-binding</keyword>
<name>B9RHY1_RICCO</name>
<dbReference type="Gene3D" id="1.10.630.10">
    <property type="entry name" value="Cytochrome P450"/>
    <property type="match status" value="1"/>
</dbReference>
<dbReference type="GO" id="GO:0005506">
    <property type="term" value="F:iron ion binding"/>
    <property type="evidence" value="ECO:0007669"/>
    <property type="project" value="InterPro"/>
</dbReference>
<dbReference type="InterPro" id="IPR001128">
    <property type="entry name" value="Cyt_P450"/>
</dbReference>
<dbReference type="Proteomes" id="UP000008311">
    <property type="component" value="Unassembled WGS sequence"/>
</dbReference>
<evidence type="ECO:0000256" key="6">
    <source>
        <dbReference type="ARBA" id="ARBA00023004"/>
    </source>
</evidence>
<dbReference type="Pfam" id="PF00067">
    <property type="entry name" value="p450"/>
    <property type="match status" value="1"/>
</dbReference>
<protein>
    <recommendedName>
        <fullName evidence="9">Cytochrome P450</fullName>
    </recommendedName>
</protein>
<evidence type="ECO:0000256" key="5">
    <source>
        <dbReference type="ARBA" id="ARBA00023002"/>
    </source>
</evidence>
<dbReference type="PANTHER" id="PTHR47950:SF49">
    <property type="entry name" value="CYTOCHROME P450"/>
    <property type="match status" value="1"/>
</dbReference>
<dbReference type="InParanoid" id="B9RHY1"/>
<evidence type="ECO:0000313" key="7">
    <source>
        <dbReference type="EMBL" id="EEF48753.1"/>
    </source>
</evidence>
<dbReference type="InterPro" id="IPR036396">
    <property type="entry name" value="Cyt_P450_sf"/>
</dbReference>
<keyword evidence="6" id="KW-0408">Iron</keyword>
<gene>
    <name evidence="7" type="ORF">RCOM_1574450</name>
</gene>
<sequence length="190" mass="21089">MAYHRQHSSSGEKASCLPCTLCQLHGPLISLRLGTRVVVVASSPIAAAEILKIHNRLLSARSVPAAFPYGNHVLDRVAIVWNPLCNDQWKFLRALCRTELSSAKAIESQATLRERKLAGMLDFLTIKQGQVVNIGEVMFTTVFNTISNLIFSKDMLSFEDQERAGGLKTLITTLMESCLLLQILPTFILY</sequence>
<evidence type="ECO:0008006" key="9">
    <source>
        <dbReference type="Google" id="ProtNLM"/>
    </source>
</evidence>
<proteinExistence type="inferred from homology"/>
<dbReference type="AlphaFoldDB" id="B9RHY1"/>